<evidence type="ECO:0000256" key="3">
    <source>
        <dbReference type="ARBA" id="ARBA00022670"/>
    </source>
</evidence>
<dbReference type="GO" id="GO:0004222">
    <property type="term" value="F:metalloendopeptidase activity"/>
    <property type="evidence" value="ECO:0007669"/>
    <property type="project" value="TreeGrafter"/>
</dbReference>
<keyword evidence="6" id="KW-0862">Zinc</keyword>
<accession>A0A227KIJ1</accession>
<dbReference type="CDD" id="cd12797">
    <property type="entry name" value="M23_peptidase"/>
    <property type="match status" value="1"/>
</dbReference>
<comment type="subcellular location">
    <subcellularLocation>
        <location evidence="2">Cell envelope</location>
    </subcellularLocation>
</comment>
<dbReference type="Pfam" id="PF19425">
    <property type="entry name" value="Csd3_N2"/>
    <property type="match status" value="1"/>
</dbReference>
<dbReference type="Pfam" id="PF01551">
    <property type="entry name" value="Peptidase_M23"/>
    <property type="match status" value="1"/>
</dbReference>
<evidence type="ECO:0000313" key="12">
    <source>
        <dbReference type="Proteomes" id="UP000214610"/>
    </source>
</evidence>
<proteinExistence type="predicted"/>
<dbReference type="RefSeq" id="WP_084081573.1">
    <property type="nucleotide sequence ID" value="NZ_CAJTBZ010000007.1"/>
</dbReference>
<dbReference type="GO" id="GO:0046872">
    <property type="term" value="F:metal ion binding"/>
    <property type="evidence" value="ECO:0007669"/>
    <property type="project" value="UniProtKB-KW"/>
</dbReference>
<evidence type="ECO:0000313" key="11">
    <source>
        <dbReference type="EMBL" id="OXE47736.1"/>
    </source>
</evidence>
<dbReference type="SUPFAM" id="SSF51261">
    <property type="entry name" value="Duplicated hybrid motif"/>
    <property type="match status" value="1"/>
</dbReference>
<dbReference type="PANTHER" id="PTHR21666">
    <property type="entry name" value="PEPTIDASE-RELATED"/>
    <property type="match status" value="1"/>
</dbReference>
<evidence type="ECO:0000256" key="1">
    <source>
        <dbReference type="ARBA" id="ARBA00001947"/>
    </source>
</evidence>
<keyword evidence="8" id="KW-0732">Signal</keyword>
<keyword evidence="7" id="KW-0482">Metalloprotease</keyword>
<keyword evidence="5" id="KW-0378">Hydrolase</keyword>
<evidence type="ECO:0000256" key="5">
    <source>
        <dbReference type="ARBA" id="ARBA00022801"/>
    </source>
</evidence>
<dbReference type="Gene3D" id="3.10.450.350">
    <property type="match status" value="2"/>
</dbReference>
<evidence type="ECO:0000256" key="8">
    <source>
        <dbReference type="SAM" id="SignalP"/>
    </source>
</evidence>
<dbReference type="GeneID" id="78362768"/>
<dbReference type="PROSITE" id="PS51257">
    <property type="entry name" value="PROKAR_LIPOPROTEIN"/>
    <property type="match status" value="1"/>
</dbReference>
<comment type="cofactor">
    <cofactor evidence="1">
        <name>Zn(2+)</name>
        <dbReference type="ChEBI" id="CHEBI:29105"/>
    </cofactor>
</comment>
<dbReference type="GO" id="GO:0030313">
    <property type="term" value="C:cell envelope"/>
    <property type="evidence" value="ECO:0007669"/>
    <property type="project" value="UniProtKB-SubCell"/>
</dbReference>
<comment type="caution">
    <text evidence="11">The sequence shown here is derived from an EMBL/GenBank/DDBJ whole genome shotgun (WGS) entry which is preliminary data.</text>
</comment>
<dbReference type="Gene3D" id="2.70.70.10">
    <property type="entry name" value="Glucose Permease (Domain IIA)"/>
    <property type="match status" value="1"/>
</dbReference>
<feature type="domain" description="Csd3-like second N-terminal" evidence="10">
    <location>
        <begin position="172"/>
        <end position="282"/>
    </location>
</feature>
<dbReference type="InterPro" id="IPR011055">
    <property type="entry name" value="Dup_hybrid_motif"/>
</dbReference>
<gene>
    <name evidence="11" type="ORF">ADH67_08125</name>
</gene>
<protein>
    <submittedName>
        <fullName evidence="11">Peptidase M23</fullName>
    </submittedName>
</protein>
<evidence type="ECO:0000259" key="10">
    <source>
        <dbReference type="Pfam" id="PF19425"/>
    </source>
</evidence>
<evidence type="ECO:0000256" key="6">
    <source>
        <dbReference type="ARBA" id="ARBA00022833"/>
    </source>
</evidence>
<evidence type="ECO:0000259" key="9">
    <source>
        <dbReference type="Pfam" id="PF01551"/>
    </source>
</evidence>
<evidence type="ECO:0000256" key="7">
    <source>
        <dbReference type="ARBA" id="ARBA00023049"/>
    </source>
</evidence>
<dbReference type="EMBL" id="NHMP01000004">
    <property type="protein sequence ID" value="OXE47736.1"/>
    <property type="molecule type" value="Genomic_DNA"/>
</dbReference>
<dbReference type="PANTHER" id="PTHR21666:SF288">
    <property type="entry name" value="CELL DIVISION PROTEIN YTFB"/>
    <property type="match status" value="1"/>
</dbReference>
<dbReference type="AlphaFoldDB" id="A0A227KIJ1"/>
<evidence type="ECO:0000256" key="2">
    <source>
        <dbReference type="ARBA" id="ARBA00004196"/>
    </source>
</evidence>
<sequence>MMNFKMLMKALGTSCLVLACTVYSSHSAISAETAQPSKVVEKAGEVDLGALIQEWAGEMDHVYAETVIRNKDNSNKIFERLGIKDSAFKRYVNSIKPKENPFARLVPGRLIQARLTPKGEVIAIKLFKPIDTLSEDITYFQISRSNTGKSKFVHENKTSAFTTLPVAASAYVERTLDGAAQSAKIPAGVMKQVKEQLGDSFDVKKVANGDSFNVIYERRQLDGADLGPGRLLALEFFGKDKTVEAYWFENDNFKGYFNADGESVEKTFLRMPCEARLTSTFNRVRKHPVTGRLRPHWGIDLAAPTGTPIYASSDGKIVTKRYQRRGYGYWLEINHGSGYSSIYAHMSKYAPGMKEGVQVKKGQLIGYVGRTGMVTGSHLHYELKHNGQQINPLTADLRTGEPLTGAVKQEFDLAISPIKRQLALLGKFHLAHNSNSSVSIE</sequence>
<dbReference type="InterPro" id="IPR045834">
    <property type="entry name" value="Csd3_N2"/>
</dbReference>
<dbReference type="InterPro" id="IPR050570">
    <property type="entry name" value="Cell_wall_metabolism_enzyme"/>
</dbReference>
<feature type="signal peptide" evidence="8">
    <location>
        <begin position="1"/>
        <end position="30"/>
    </location>
</feature>
<organism evidence="11 12">
    <name type="scientific">Turicimonas muris</name>
    <dbReference type="NCBI Taxonomy" id="1796652"/>
    <lineage>
        <taxon>Bacteria</taxon>
        <taxon>Pseudomonadati</taxon>
        <taxon>Pseudomonadota</taxon>
        <taxon>Betaproteobacteria</taxon>
        <taxon>Burkholderiales</taxon>
        <taxon>Sutterellaceae</taxon>
        <taxon>Turicimonas</taxon>
    </lineage>
</organism>
<feature type="domain" description="M23ase beta-sheet core" evidence="9">
    <location>
        <begin position="295"/>
        <end position="392"/>
    </location>
</feature>
<evidence type="ECO:0000256" key="4">
    <source>
        <dbReference type="ARBA" id="ARBA00022723"/>
    </source>
</evidence>
<name>A0A227KIJ1_9BURK</name>
<dbReference type="GO" id="GO:0006508">
    <property type="term" value="P:proteolysis"/>
    <property type="evidence" value="ECO:0007669"/>
    <property type="project" value="UniProtKB-KW"/>
</dbReference>
<dbReference type="InterPro" id="IPR016047">
    <property type="entry name" value="M23ase_b-sheet_dom"/>
</dbReference>
<keyword evidence="12" id="KW-1185">Reference proteome</keyword>
<reference evidence="12" key="1">
    <citation type="submission" date="2017-05" db="EMBL/GenBank/DDBJ databases">
        <title>Improved OligoMM genomes.</title>
        <authorList>
            <person name="Garzetti D."/>
        </authorList>
    </citation>
    <scope>NUCLEOTIDE SEQUENCE [LARGE SCALE GENOMIC DNA]</scope>
    <source>
        <strain evidence="12">YL45</strain>
    </source>
</reference>
<keyword evidence="4" id="KW-0479">Metal-binding</keyword>
<keyword evidence="3" id="KW-0645">Protease</keyword>
<feature type="chain" id="PRO_5012940475" evidence="8">
    <location>
        <begin position="31"/>
        <end position="441"/>
    </location>
</feature>
<dbReference type="Proteomes" id="UP000214610">
    <property type="component" value="Unassembled WGS sequence"/>
</dbReference>